<evidence type="ECO:0000256" key="2">
    <source>
        <dbReference type="SAM" id="Phobius"/>
    </source>
</evidence>
<dbReference type="InterPro" id="IPR019734">
    <property type="entry name" value="TPR_rpt"/>
</dbReference>
<dbReference type="EMBL" id="CP034726">
    <property type="protein sequence ID" value="QBP17721.1"/>
    <property type="molecule type" value="Genomic_DNA"/>
</dbReference>
<name>A0A4P6ZJ26_9LACO</name>
<dbReference type="AlphaFoldDB" id="A0A4P6ZJ26"/>
<accession>A0A4P6ZJ26</accession>
<evidence type="ECO:0000313" key="3">
    <source>
        <dbReference type="EMBL" id="QBP17721.1"/>
    </source>
</evidence>
<keyword evidence="1" id="KW-0802">TPR repeat</keyword>
<dbReference type="InterPro" id="IPR011990">
    <property type="entry name" value="TPR-like_helical_dom_sf"/>
</dbReference>
<keyword evidence="2" id="KW-0812">Transmembrane</keyword>
<organism evidence="3 4">
    <name type="scientific">Acetilactobacillus jinshanensis</name>
    <dbReference type="NCBI Taxonomy" id="1720083"/>
    <lineage>
        <taxon>Bacteria</taxon>
        <taxon>Bacillati</taxon>
        <taxon>Bacillota</taxon>
        <taxon>Bacilli</taxon>
        <taxon>Lactobacillales</taxon>
        <taxon>Lactobacillaceae</taxon>
        <taxon>Acetilactobacillus</taxon>
    </lineage>
</organism>
<dbReference type="Proteomes" id="UP000294321">
    <property type="component" value="Chromosome"/>
</dbReference>
<gene>
    <name evidence="3" type="ORF">ELX58_00650</name>
</gene>
<keyword evidence="2" id="KW-0472">Membrane</keyword>
<dbReference type="Gene3D" id="1.25.40.10">
    <property type="entry name" value="Tetratricopeptide repeat domain"/>
    <property type="match status" value="1"/>
</dbReference>
<evidence type="ECO:0000313" key="4">
    <source>
        <dbReference type="Proteomes" id="UP000294321"/>
    </source>
</evidence>
<dbReference type="OrthoDB" id="2249726at2"/>
<keyword evidence="4" id="KW-1185">Reference proteome</keyword>
<feature type="transmembrane region" description="Helical" evidence="2">
    <location>
        <begin position="6"/>
        <end position="24"/>
    </location>
</feature>
<dbReference type="PROSITE" id="PS50005">
    <property type="entry name" value="TPR"/>
    <property type="match status" value="1"/>
</dbReference>
<evidence type="ECO:0000256" key="1">
    <source>
        <dbReference type="PROSITE-ProRule" id="PRU00339"/>
    </source>
</evidence>
<proteinExistence type="predicted"/>
<dbReference type="RefSeq" id="WP_133441266.1">
    <property type="nucleotide sequence ID" value="NZ_CP034726.1"/>
</dbReference>
<dbReference type="SUPFAM" id="SSF48452">
    <property type="entry name" value="TPR-like"/>
    <property type="match status" value="1"/>
</dbReference>
<keyword evidence="2" id="KW-1133">Transmembrane helix</keyword>
<dbReference type="KEGG" id="lji:ELX58_00650"/>
<protein>
    <submittedName>
        <fullName evidence="3">Uncharacterized protein</fullName>
    </submittedName>
</protein>
<feature type="repeat" description="TPR" evidence="1">
    <location>
        <begin position="32"/>
        <end position="65"/>
    </location>
</feature>
<reference evidence="4" key="1">
    <citation type="submission" date="2018-12" db="EMBL/GenBank/DDBJ databases">
        <title>A new species of lactobacillus.</title>
        <authorList>
            <person name="Jian Y."/>
            <person name="Xin L."/>
            <person name="Hong Z.J."/>
            <person name="Ming L.Z."/>
            <person name="Hong X.Z."/>
        </authorList>
    </citation>
    <scope>NUCLEOTIDE SEQUENCE [LARGE SCALE GENOMIC DNA]</scope>
    <source>
        <strain evidence="4">HSLZ-75</strain>
    </source>
</reference>
<sequence length="265" mass="30203">MKKWFLIIGSIIIIVLLGSGMITLHGHGQRSYNACVRLGQNDVIDGNYHDALNYFQGAIKVDPTGSHAKNDLDQIQSYVSGNHYLSQHKLSQAAKNYHRAVKINAIAALNRRSKLAYQNIESLRNNTNKFTTLYDQALELNHRGDFKRSTQHLDRIISDPGVDDKYFKGFRSKVEKLIKSNNRKQRSSLISSNVTANHNKNNQFKLKSPKVIADHPSKVTITKARRDIQRAGVDAHQMNNQDVANLIRQANKHHISIYRYAKDNY</sequence>